<dbReference type="GO" id="GO:0003755">
    <property type="term" value="F:peptidyl-prolyl cis-trans isomerase activity"/>
    <property type="evidence" value="ECO:0007669"/>
    <property type="project" value="UniProtKB-KW"/>
</dbReference>
<dbReference type="PROSITE" id="PS50293">
    <property type="entry name" value="TPR_REGION"/>
    <property type="match status" value="1"/>
</dbReference>
<evidence type="ECO:0000313" key="8">
    <source>
        <dbReference type="Proteomes" id="UP000245383"/>
    </source>
</evidence>
<evidence type="ECO:0000259" key="6">
    <source>
        <dbReference type="PROSITE" id="PS50072"/>
    </source>
</evidence>
<dbReference type="GO" id="GO:0006457">
    <property type="term" value="P:protein folding"/>
    <property type="evidence" value="ECO:0007669"/>
    <property type="project" value="InterPro"/>
</dbReference>
<dbReference type="PRINTS" id="PR00153">
    <property type="entry name" value="CSAPPISMRASE"/>
</dbReference>
<sequence length="381" mass="42420">MATKALNPNNPRVYFDISIGGVREGRILMELYSDKVPKTAENFRALCTGEKGNGASGKPLCYAGSIFHRVIKNFMIQGGDFTAGNGTGGESIYGEKFEDENFEYKHDKPFLLSMANAGPGTNGSQFFITTVPTPHLDNKHVVFGQVLKGKNIVRAIENSKISSNDKPELACVIESCGVLGPNEDDGVTSLNSVEGDNYPDYPEDYTLPEGTEAIPTEDILTIATNLKALGSEYLKKSQCDIAVKLYTKATRYLDEFSAFDKDNDPEGLLKPKFYALRVPILSNICFALIKLQRYSECIDKTTVLIDMDREFVSTDILAKTYYRRGVSLKNKKMYDEALEDFKNAKELNPQDKAISNEIILVSKEIKAYADKQKLMYSKLFS</sequence>
<dbReference type="PROSITE" id="PS50072">
    <property type="entry name" value="CSA_PPIASE_2"/>
    <property type="match status" value="1"/>
</dbReference>
<dbReference type="EMBL" id="MBFR01000038">
    <property type="protein sequence ID" value="PVU96201.1"/>
    <property type="molecule type" value="Genomic_DNA"/>
</dbReference>
<dbReference type="InterPro" id="IPR020892">
    <property type="entry name" value="Cyclophilin-type_PPIase_CS"/>
</dbReference>
<dbReference type="CDD" id="cd01926">
    <property type="entry name" value="cyclophilin_ABH_like"/>
    <property type="match status" value="1"/>
</dbReference>
<evidence type="ECO:0000256" key="5">
    <source>
        <dbReference type="PROSITE-ProRule" id="PRU00339"/>
    </source>
</evidence>
<protein>
    <recommendedName>
        <fullName evidence="2">peptidylprolyl isomerase</fullName>
        <ecNumber evidence="2">5.2.1.8</ecNumber>
    </recommendedName>
</protein>
<comment type="catalytic activity">
    <reaction evidence="1">
        <text>[protein]-peptidylproline (omega=180) = [protein]-peptidylproline (omega=0)</text>
        <dbReference type="Rhea" id="RHEA:16237"/>
        <dbReference type="Rhea" id="RHEA-COMP:10747"/>
        <dbReference type="Rhea" id="RHEA-COMP:10748"/>
        <dbReference type="ChEBI" id="CHEBI:83833"/>
        <dbReference type="ChEBI" id="CHEBI:83834"/>
        <dbReference type="EC" id="5.2.1.8"/>
    </reaction>
</comment>
<name>A0A2T9YV51_9FUNG</name>
<organism evidence="7 8">
    <name type="scientific">Smittium simulii</name>
    <dbReference type="NCBI Taxonomy" id="133385"/>
    <lineage>
        <taxon>Eukaryota</taxon>
        <taxon>Fungi</taxon>
        <taxon>Fungi incertae sedis</taxon>
        <taxon>Zoopagomycota</taxon>
        <taxon>Kickxellomycotina</taxon>
        <taxon>Harpellomycetes</taxon>
        <taxon>Harpellales</taxon>
        <taxon>Legeriomycetaceae</taxon>
        <taxon>Smittium</taxon>
    </lineage>
</organism>
<evidence type="ECO:0000256" key="3">
    <source>
        <dbReference type="ARBA" id="ARBA00023110"/>
    </source>
</evidence>
<dbReference type="GO" id="GO:0005737">
    <property type="term" value="C:cytoplasm"/>
    <property type="evidence" value="ECO:0007669"/>
    <property type="project" value="TreeGrafter"/>
</dbReference>
<dbReference type="Proteomes" id="UP000245383">
    <property type="component" value="Unassembled WGS sequence"/>
</dbReference>
<dbReference type="FunFam" id="2.40.100.10:FF:000009">
    <property type="entry name" value="Peptidyl-prolyl cis-trans isomerase D"/>
    <property type="match status" value="1"/>
</dbReference>
<dbReference type="InterPro" id="IPR002130">
    <property type="entry name" value="Cyclophilin-type_PPIase_dom"/>
</dbReference>
<feature type="repeat" description="TPR" evidence="5">
    <location>
        <begin position="318"/>
        <end position="351"/>
    </location>
</feature>
<dbReference type="Pfam" id="PF00160">
    <property type="entry name" value="Pro_isomerase"/>
    <property type="match status" value="1"/>
</dbReference>
<proteinExistence type="predicted"/>
<dbReference type="GO" id="GO:0016018">
    <property type="term" value="F:cyclosporin A binding"/>
    <property type="evidence" value="ECO:0007669"/>
    <property type="project" value="TreeGrafter"/>
</dbReference>
<feature type="domain" description="PPIase cyclophilin-type" evidence="6">
    <location>
        <begin position="14"/>
        <end position="178"/>
    </location>
</feature>
<dbReference type="EC" id="5.2.1.8" evidence="2"/>
<dbReference type="AlphaFoldDB" id="A0A2T9YV51"/>
<keyword evidence="4" id="KW-0413">Isomerase</keyword>
<dbReference type="Gene3D" id="1.25.40.10">
    <property type="entry name" value="Tetratricopeptide repeat domain"/>
    <property type="match status" value="1"/>
</dbReference>
<dbReference type="Pfam" id="PF00515">
    <property type="entry name" value="TPR_1"/>
    <property type="match status" value="1"/>
</dbReference>
<evidence type="ECO:0000256" key="2">
    <source>
        <dbReference type="ARBA" id="ARBA00013194"/>
    </source>
</evidence>
<dbReference type="PROSITE" id="PS00170">
    <property type="entry name" value="CSA_PPIASE_1"/>
    <property type="match status" value="1"/>
</dbReference>
<evidence type="ECO:0000256" key="1">
    <source>
        <dbReference type="ARBA" id="ARBA00000971"/>
    </source>
</evidence>
<dbReference type="InterPro" id="IPR019734">
    <property type="entry name" value="TPR_rpt"/>
</dbReference>
<accession>A0A2T9YV51</accession>
<comment type="caution">
    <text evidence="7">The sequence shown here is derived from an EMBL/GenBank/DDBJ whole genome shotgun (WGS) entry which is preliminary data.</text>
</comment>
<dbReference type="OrthoDB" id="407558at2759"/>
<reference evidence="7 8" key="1">
    <citation type="journal article" date="2018" name="MBio">
        <title>Comparative Genomics Reveals the Core Gene Toolbox for the Fungus-Insect Symbiosis.</title>
        <authorList>
            <person name="Wang Y."/>
            <person name="Stata M."/>
            <person name="Wang W."/>
            <person name="Stajich J.E."/>
            <person name="White M.M."/>
            <person name="Moncalvo J.M."/>
        </authorList>
    </citation>
    <scope>NUCLEOTIDE SEQUENCE [LARGE SCALE GENOMIC DNA]</scope>
    <source>
        <strain evidence="7 8">SWE-8-4</strain>
    </source>
</reference>
<dbReference type="InterPro" id="IPR029000">
    <property type="entry name" value="Cyclophilin-like_dom_sf"/>
</dbReference>
<gene>
    <name evidence="7" type="ORF">BB561_001327</name>
</gene>
<dbReference type="Gene3D" id="2.40.100.10">
    <property type="entry name" value="Cyclophilin-like"/>
    <property type="match status" value="1"/>
</dbReference>
<dbReference type="SUPFAM" id="SSF48452">
    <property type="entry name" value="TPR-like"/>
    <property type="match status" value="1"/>
</dbReference>
<dbReference type="SUPFAM" id="SSF50891">
    <property type="entry name" value="Cyclophilin-like"/>
    <property type="match status" value="1"/>
</dbReference>
<keyword evidence="8" id="KW-1185">Reference proteome</keyword>
<dbReference type="InterPro" id="IPR011990">
    <property type="entry name" value="TPR-like_helical_dom_sf"/>
</dbReference>
<dbReference type="PROSITE" id="PS50005">
    <property type="entry name" value="TPR"/>
    <property type="match status" value="1"/>
</dbReference>
<keyword evidence="3" id="KW-0697">Rotamase</keyword>
<keyword evidence="5" id="KW-0802">TPR repeat</keyword>
<dbReference type="SMART" id="SM00028">
    <property type="entry name" value="TPR"/>
    <property type="match status" value="2"/>
</dbReference>
<dbReference type="PANTHER" id="PTHR11071:SF561">
    <property type="entry name" value="PEPTIDYL-PROLYL CIS-TRANS ISOMERASE D-RELATED"/>
    <property type="match status" value="1"/>
</dbReference>
<evidence type="ECO:0000313" key="7">
    <source>
        <dbReference type="EMBL" id="PVU96201.1"/>
    </source>
</evidence>
<dbReference type="STRING" id="133385.A0A2T9YV51"/>
<dbReference type="PANTHER" id="PTHR11071">
    <property type="entry name" value="PEPTIDYL-PROLYL CIS-TRANS ISOMERASE"/>
    <property type="match status" value="1"/>
</dbReference>
<evidence type="ECO:0000256" key="4">
    <source>
        <dbReference type="ARBA" id="ARBA00023235"/>
    </source>
</evidence>